<dbReference type="OrthoDB" id="5863696at2759"/>
<evidence type="ECO:0000313" key="1">
    <source>
        <dbReference type="EMBL" id="KIH69001.1"/>
    </source>
</evidence>
<gene>
    <name evidence="1" type="ORF">ANCDUO_00658</name>
</gene>
<dbReference type="EMBL" id="KN726241">
    <property type="protein sequence ID" value="KIH69001.1"/>
    <property type="molecule type" value="Genomic_DNA"/>
</dbReference>
<reference evidence="1 2" key="1">
    <citation type="submission" date="2013-12" db="EMBL/GenBank/DDBJ databases">
        <title>Draft genome of the parsitic nematode Ancylostoma duodenale.</title>
        <authorList>
            <person name="Mitreva M."/>
        </authorList>
    </citation>
    <scope>NUCLEOTIDE SEQUENCE [LARGE SCALE GENOMIC DNA]</scope>
    <source>
        <strain evidence="1 2">Zhejiang</strain>
    </source>
</reference>
<evidence type="ECO:0000313" key="2">
    <source>
        <dbReference type="Proteomes" id="UP000054047"/>
    </source>
</evidence>
<keyword evidence="2" id="KW-1185">Reference proteome</keyword>
<dbReference type="Proteomes" id="UP000054047">
    <property type="component" value="Unassembled WGS sequence"/>
</dbReference>
<name>A0A0C2HH99_9BILA</name>
<accession>A0A0C2HH99</accession>
<dbReference type="AlphaFoldDB" id="A0A0C2HH99"/>
<protein>
    <submittedName>
        <fullName evidence="1">Uncharacterized protein</fullName>
    </submittedName>
</protein>
<proteinExistence type="predicted"/>
<organism evidence="1 2">
    <name type="scientific">Ancylostoma duodenale</name>
    <dbReference type="NCBI Taxonomy" id="51022"/>
    <lineage>
        <taxon>Eukaryota</taxon>
        <taxon>Metazoa</taxon>
        <taxon>Ecdysozoa</taxon>
        <taxon>Nematoda</taxon>
        <taxon>Chromadorea</taxon>
        <taxon>Rhabditida</taxon>
        <taxon>Rhabditina</taxon>
        <taxon>Rhabditomorpha</taxon>
        <taxon>Strongyloidea</taxon>
        <taxon>Ancylostomatidae</taxon>
        <taxon>Ancylostomatinae</taxon>
        <taxon>Ancylostoma</taxon>
    </lineage>
</organism>
<sequence>MIPPCNQNDQRRKLPCSQFIVISLARDHQPGNGLDKLEGILWRRVTANKETCRSAELRSSFLNRLTLWWFNTIPRKGARKDLEVRVGESQRKWRRKFEKRDEEKQVIIMEREGRCGTVVLEAFAEAFTILEDLFELNEGGTTEYLSNLWKQHWEPRMKEYLHRKEQRSKSSGKDGEQKGPTPPSVVACLLRMFRWEFLSATALKITSDILQFANPFFLHDLKS</sequence>